<feature type="region of interest" description="Disordered" evidence="1">
    <location>
        <begin position="56"/>
        <end position="104"/>
    </location>
</feature>
<dbReference type="KEGG" id="mmai:sS8_5109"/>
<dbReference type="AlphaFoldDB" id="A0A250L167"/>
<dbReference type="EMBL" id="AP017928">
    <property type="protein sequence ID" value="BBA37031.1"/>
    <property type="molecule type" value="Genomic_DNA"/>
</dbReference>
<reference evidence="2 3" key="1">
    <citation type="submission" date="2016-12" db="EMBL/GenBank/DDBJ databases">
        <title>Genome sequencing of Methylocaldum marinum.</title>
        <authorList>
            <person name="Takeuchi M."/>
            <person name="Kamagata Y."/>
            <person name="Hiraoka S."/>
            <person name="Oshima K."/>
            <person name="Hattori M."/>
            <person name="Iwasaki W."/>
        </authorList>
    </citation>
    <scope>NUCLEOTIDE SEQUENCE [LARGE SCALE GENOMIC DNA]</scope>
    <source>
        <strain evidence="2 3">S8</strain>
    </source>
</reference>
<protein>
    <submittedName>
        <fullName evidence="2">Uncharacterized protein</fullName>
    </submittedName>
</protein>
<accession>A0A250L167</accession>
<gene>
    <name evidence="2" type="ORF">sS8_5109</name>
</gene>
<evidence type="ECO:0000313" key="2">
    <source>
        <dbReference type="EMBL" id="BBA37031.1"/>
    </source>
</evidence>
<evidence type="ECO:0000313" key="3">
    <source>
        <dbReference type="Proteomes" id="UP000266313"/>
    </source>
</evidence>
<sequence length="104" mass="11601">MGFAERAQRGAVNPEALDFGQVRRALQPAQAGHRGIEKVQQQQQGIRVVKQIPIPRPSAIGSEGRFPTQIRTNGDSKPSSERYRKVRTQVPAREVESQMGLNRI</sequence>
<name>A0A250L167_9GAMM</name>
<organism evidence="2 3">
    <name type="scientific">Methylocaldum marinum</name>
    <dbReference type="NCBI Taxonomy" id="1432792"/>
    <lineage>
        <taxon>Bacteria</taxon>
        <taxon>Pseudomonadati</taxon>
        <taxon>Pseudomonadota</taxon>
        <taxon>Gammaproteobacteria</taxon>
        <taxon>Methylococcales</taxon>
        <taxon>Methylococcaceae</taxon>
        <taxon>Methylocaldum</taxon>
    </lineage>
</organism>
<proteinExistence type="predicted"/>
<keyword evidence="3" id="KW-1185">Reference proteome</keyword>
<dbReference type="Proteomes" id="UP000266313">
    <property type="component" value="Chromosome"/>
</dbReference>
<evidence type="ECO:0000256" key="1">
    <source>
        <dbReference type="SAM" id="MobiDB-lite"/>
    </source>
</evidence>